<dbReference type="Proteomes" id="UP000060513">
    <property type="component" value="Chromosome"/>
</dbReference>
<dbReference type="STRING" id="38300.SPRI_2053"/>
<dbReference type="OrthoDB" id="4329894at2"/>
<evidence type="ECO:0000313" key="2">
    <source>
        <dbReference type="Proteomes" id="UP000060513"/>
    </source>
</evidence>
<organism evidence="1">
    <name type="scientific">Streptomyces pristinaespiralis</name>
    <dbReference type="NCBI Taxonomy" id="38300"/>
    <lineage>
        <taxon>Bacteria</taxon>
        <taxon>Bacillati</taxon>
        <taxon>Actinomycetota</taxon>
        <taxon>Actinomycetes</taxon>
        <taxon>Kitasatosporales</taxon>
        <taxon>Streptomycetaceae</taxon>
        <taxon>Streptomyces</taxon>
    </lineage>
</organism>
<dbReference type="PATRIC" id="fig|38300.4.peg.2174"/>
<gene>
    <name evidence="1" type="ORF">SPRI_2053</name>
</gene>
<sequence>MKNQKQTLHGLLHTLLGLVLVIPVVVDVTGLHTTLPWVAGALTVSAAVSRALAVPAIRDALPEWLRPVHEEPSGERGTNGSP</sequence>
<name>A0A0M3QHU1_STRPR</name>
<reference evidence="1 2" key="1">
    <citation type="submission" date="2015-08" db="EMBL/GenBank/DDBJ databases">
        <title>Genome sequence of the pristinamycin over-producing bacterium Streptomyces pristinaespiralis HCCB10218.</title>
        <authorList>
            <person name="Tian J."/>
            <person name="Yang J."/>
            <person name="Li L."/>
            <person name="Ruan L."/>
            <person name="Wei W."/>
            <person name="Zheng G."/>
            <person name="Wei Z."/>
            <person name="Yang S."/>
            <person name="Ge M."/>
            <person name="Jiang W."/>
            <person name="Lu Y."/>
        </authorList>
    </citation>
    <scope>NUCLEOTIDE SEQUENCE [LARGE SCALE GENOMIC DNA]</scope>
    <source>
        <strain evidence="1 2">HCCB 10218</strain>
    </source>
</reference>
<dbReference type="GeneID" id="97236906"/>
<dbReference type="RefSeq" id="WP_005310977.1">
    <property type="nucleotide sequence ID" value="NZ_CP011340.1"/>
</dbReference>
<dbReference type="AlphaFoldDB" id="A0A0M3QHU1"/>
<accession>A0A0M3QHU1</accession>
<dbReference type="KEGG" id="spri:SPRI_2053"/>
<dbReference type="EMBL" id="CP011340">
    <property type="protein sequence ID" value="ALC20359.1"/>
    <property type="molecule type" value="Genomic_DNA"/>
</dbReference>
<evidence type="ECO:0000313" key="1">
    <source>
        <dbReference type="EMBL" id="ALC20359.1"/>
    </source>
</evidence>
<proteinExistence type="predicted"/>
<dbReference type="OMA" id="HTTLPWV"/>
<protein>
    <submittedName>
        <fullName evidence="1">Uncharacterized protein</fullName>
    </submittedName>
</protein>